<keyword evidence="3" id="KW-1185">Reference proteome</keyword>
<dbReference type="EMBL" id="JBHSWB010000001">
    <property type="protein sequence ID" value="MFC6658981.1"/>
    <property type="molecule type" value="Genomic_DNA"/>
</dbReference>
<name>A0ABW1ZDR0_9DEIO</name>
<proteinExistence type="predicted"/>
<protein>
    <submittedName>
        <fullName evidence="2">Uncharacterized protein</fullName>
    </submittedName>
</protein>
<evidence type="ECO:0000313" key="2">
    <source>
        <dbReference type="EMBL" id="MFC6658981.1"/>
    </source>
</evidence>
<accession>A0ABW1ZDR0</accession>
<evidence type="ECO:0000313" key="3">
    <source>
        <dbReference type="Proteomes" id="UP001596317"/>
    </source>
</evidence>
<evidence type="ECO:0000256" key="1">
    <source>
        <dbReference type="SAM" id="MobiDB-lite"/>
    </source>
</evidence>
<organism evidence="2 3">
    <name type="scientific">Deinococcus multiflagellatus</name>
    <dbReference type="NCBI Taxonomy" id="1656887"/>
    <lineage>
        <taxon>Bacteria</taxon>
        <taxon>Thermotogati</taxon>
        <taxon>Deinococcota</taxon>
        <taxon>Deinococci</taxon>
        <taxon>Deinococcales</taxon>
        <taxon>Deinococcaceae</taxon>
        <taxon>Deinococcus</taxon>
    </lineage>
</organism>
<reference evidence="3" key="1">
    <citation type="journal article" date="2019" name="Int. J. Syst. Evol. Microbiol.">
        <title>The Global Catalogue of Microorganisms (GCM) 10K type strain sequencing project: providing services to taxonomists for standard genome sequencing and annotation.</title>
        <authorList>
            <consortium name="The Broad Institute Genomics Platform"/>
            <consortium name="The Broad Institute Genome Sequencing Center for Infectious Disease"/>
            <person name="Wu L."/>
            <person name="Ma J."/>
        </authorList>
    </citation>
    <scope>NUCLEOTIDE SEQUENCE [LARGE SCALE GENOMIC DNA]</scope>
    <source>
        <strain evidence="3">CCUG 63830</strain>
    </source>
</reference>
<comment type="caution">
    <text evidence="2">The sequence shown here is derived from an EMBL/GenBank/DDBJ whole genome shotgun (WGS) entry which is preliminary data.</text>
</comment>
<gene>
    <name evidence="2" type="ORF">ACFP90_00330</name>
</gene>
<sequence length="44" mass="4402">MSPLPFALLALDLDGTLLDAAGEAPPDLPPNCGRGRPGALTSPC</sequence>
<dbReference type="RefSeq" id="WP_380053407.1">
    <property type="nucleotide sequence ID" value="NZ_JBHSWB010000001.1"/>
</dbReference>
<dbReference type="Proteomes" id="UP001596317">
    <property type="component" value="Unassembled WGS sequence"/>
</dbReference>
<feature type="region of interest" description="Disordered" evidence="1">
    <location>
        <begin position="22"/>
        <end position="44"/>
    </location>
</feature>